<dbReference type="RefSeq" id="WP_229867076.1">
    <property type="nucleotide sequence ID" value="NZ_BMTF01000012.1"/>
</dbReference>
<evidence type="ECO:0000313" key="2">
    <source>
        <dbReference type="EMBL" id="GGV87937.1"/>
    </source>
</evidence>
<feature type="transmembrane region" description="Helical" evidence="1">
    <location>
        <begin position="306"/>
        <end position="324"/>
    </location>
</feature>
<sequence length="333" mass="35003">MVTLTSARIQHKDTGVNGTLPRLHGPLAWCAAAMALLAVIAAGGLFLDDRTVLGEGVWLKPLKFAVSFGLYTITLAWMIGRTERWQRTMRRIGTVIVVLFIAPEISIITFQAVRGERSHFNVSSTFNDVLVKAMGGAAYAGWAMTLLLGVFLLWQRKVDRPLAWAIPIGLFVSLAGMSIGYLMTSPTAAQQRALDAGEHPATLGAHSVGVPDGGPGLPLTDWAAGGGDLRVAHFVGLHALQLLPLAAVGLGMLAGRLPLLRGEGTRTALVVVGGAGHAGLTALLLWQAERGQPLLEPDRLTLTTAAWLVGAVVVAVSVVLTTAAREGRGSPGK</sequence>
<gene>
    <name evidence="2" type="ORF">GCM10015535_38180</name>
</gene>
<reference evidence="3" key="1">
    <citation type="journal article" date="2019" name="Int. J. Syst. Evol. Microbiol.">
        <title>The Global Catalogue of Microorganisms (GCM) 10K type strain sequencing project: providing services to taxonomists for standard genome sequencing and annotation.</title>
        <authorList>
            <consortium name="The Broad Institute Genomics Platform"/>
            <consortium name="The Broad Institute Genome Sequencing Center for Infectious Disease"/>
            <person name="Wu L."/>
            <person name="Ma J."/>
        </authorList>
    </citation>
    <scope>NUCLEOTIDE SEQUENCE [LARGE SCALE GENOMIC DNA]</scope>
    <source>
        <strain evidence="3">JCM 4376</strain>
    </source>
</reference>
<keyword evidence="1" id="KW-1133">Transmembrane helix</keyword>
<feature type="transmembrane region" description="Helical" evidence="1">
    <location>
        <begin position="92"/>
        <end position="113"/>
    </location>
</feature>
<organism evidence="2 3">
    <name type="scientific">Streptomyces gelaticus</name>
    <dbReference type="NCBI Taxonomy" id="285446"/>
    <lineage>
        <taxon>Bacteria</taxon>
        <taxon>Bacillati</taxon>
        <taxon>Actinomycetota</taxon>
        <taxon>Actinomycetes</taxon>
        <taxon>Kitasatosporales</taxon>
        <taxon>Streptomycetaceae</taxon>
        <taxon>Streptomyces</taxon>
    </lineage>
</organism>
<keyword evidence="1" id="KW-0812">Transmembrane</keyword>
<dbReference type="Proteomes" id="UP000660675">
    <property type="component" value="Unassembled WGS sequence"/>
</dbReference>
<feature type="transmembrane region" description="Helical" evidence="1">
    <location>
        <begin position="267"/>
        <end position="286"/>
    </location>
</feature>
<evidence type="ECO:0000256" key="1">
    <source>
        <dbReference type="SAM" id="Phobius"/>
    </source>
</evidence>
<comment type="caution">
    <text evidence="2">The sequence shown here is derived from an EMBL/GenBank/DDBJ whole genome shotgun (WGS) entry which is preliminary data.</text>
</comment>
<feature type="transmembrane region" description="Helical" evidence="1">
    <location>
        <begin position="27"/>
        <end position="47"/>
    </location>
</feature>
<dbReference type="EMBL" id="BMTF01000012">
    <property type="protein sequence ID" value="GGV87937.1"/>
    <property type="molecule type" value="Genomic_DNA"/>
</dbReference>
<keyword evidence="1" id="KW-0472">Membrane</keyword>
<feature type="transmembrane region" description="Helical" evidence="1">
    <location>
        <begin position="133"/>
        <end position="154"/>
    </location>
</feature>
<name>A0ABQ2W2Y9_9ACTN</name>
<feature type="transmembrane region" description="Helical" evidence="1">
    <location>
        <begin position="231"/>
        <end position="255"/>
    </location>
</feature>
<protein>
    <submittedName>
        <fullName evidence="2">Uncharacterized protein</fullName>
    </submittedName>
</protein>
<evidence type="ECO:0000313" key="3">
    <source>
        <dbReference type="Proteomes" id="UP000660675"/>
    </source>
</evidence>
<feature type="transmembrane region" description="Helical" evidence="1">
    <location>
        <begin position="161"/>
        <end position="183"/>
    </location>
</feature>
<proteinExistence type="predicted"/>
<keyword evidence="3" id="KW-1185">Reference proteome</keyword>
<accession>A0ABQ2W2Y9</accession>
<feature type="transmembrane region" description="Helical" evidence="1">
    <location>
        <begin position="62"/>
        <end position="80"/>
    </location>
</feature>